<evidence type="ECO:0000313" key="2">
    <source>
        <dbReference type="EMBL" id="GAA2028123.1"/>
    </source>
</evidence>
<gene>
    <name evidence="2" type="ORF">GCM10009720_04870</name>
</gene>
<evidence type="ECO:0000313" key="3">
    <source>
        <dbReference type="Proteomes" id="UP001501461"/>
    </source>
</evidence>
<keyword evidence="3" id="KW-1185">Reference proteome</keyword>
<dbReference type="EMBL" id="BAAAMN010000008">
    <property type="protein sequence ID" value="GAA2028123.1"/>
    <property type="molecule type" value="Genomic_DNA"/>
</dbReference>
<feature type="region of interest" description="Disordered" evidence="1">
    <location>
        <begin position="1"/>
        <end position="24"/>
    </location>
</feature>
<reference evidence="2 3" key="1">
    <citation type="journal article" date="2019" name="Int. J. Syst. Evol. Microbiol.">
        <title>The Global Catalogue of Microorganisms (GCM) 10K type strain sequencing project: providing services to taxonomists for standard genome sequencing and annotation.</title>
        <authorList>
            <consortium name="The Broad Institute Genomics Platform"/>
            <consortium name="The Broad Institute Genome Sequencing Center for Infectious Disease"/>
            <person name="Wu L."/>
            <person name="Ma J."/>
        </authorList>
    </citation>
    <scope>NUCLEOTIDE SEQUENCE [LARGE SCALE GENOMIC DNA]</scope>
    <source>
        <strain evidence="2 3">JCM 13595</strain>
    </source>
</reference>
<proteinExistence type="predicted"/>
<dbReference type="Proteomes" id="UP001501461">
    <property type="component" value="Unassembled WGS sequence"/>
</dbReference>
<organism evidence="2 3">
    <name type="scientific">Yaniella flava</name>
    <dbReference type="NCBI Taxonomy" id="287930"/>
    <lineage>
        <taxon>Bacteria</taxon>
        <taxon>Bacillati</taxon>
        <taxon>Actinomycetota</taxon>
        <taxon>Actinomycetes</taxon>
        <taxon>Micrococcales</taxon>
        <taxon>Micrococcaceae</taxon>
        <taxon>Yaniella</taxon>
    </lineage>
</organism>
<accession>A0ABN2U3Z9</accession>
<evidence type="ECO:0000256" key="1">
    <source>
        <dbReference type="SAM" id="MobiDB-lite"/>
    </source>
</evidence>
<name>A0ABN2U3Z9_9MICC</name>
<comment type="caution">
    <text evidence="2">The sequence shown here is derived from an EMBL/GenBank/DDBJ whole genome shotgun (WGS) entry which is preliminary data.</text>
</comment>
<protein>
    <submittedName>
        <fullName evidence="2">Uncharacterized protein</fullName>
    </submittedName>
</protein>
<sequence>MWKDPANVEDPIEHAVSSQDGGLFELTGSADDGERLWRRTGRADAIAAAHHGIHTRPIGDGI</sequence>